<dbReference type="InterPro" id="IPR025877">
    <property type="entry name" value="MobA-like_NTP_Trfase"/>
</dbReference>
<dbReference type="SUPFAM" id="SSF53448">
    <property type="entry name" value="Nucleotide-diphospho-sugar transferases"/>
    <property type="match status" value="1"/>
</dbReference>
<organism evidence="2">
    <name type="scientific">Rhodococcus hoagii (strain 103S)</name>
    <name type="common">Rhodococcus equi</name>
    <dbReference type="NCBI Taxonomy" id="685727"/>
    <lineage>
        <taxon>Bacteria</taxon>
        <taxon>Bacillati</taxon>
        <taxon>Actinomycetota</taxon>
        <taxon>Actinomycetes</taxon>
        <taxon>Mycobacteriales</taxon>
        <taxon>Nocardiaceae</taxon>
        <taxon>Prescottella</taxon>
    </lineage>
</organism>
<dbReference type="RefSeq" id="WP_013416659.1">
    <property type="nucleotide sequence ID" value="NC_014659.1"/>
</dbReference>
<dbReference type="AlphaFoldDB" id="A0A3S5Y9J7"/>
<gene>
    <name evidence="2" type="ordered locus">REQ_32150</name>
</gene>
<dbReference type="KEGG" id="req:REQ_32150"/>
<name>A0A3S5Y9J7_RHOH1</name>
<evidence type="ECO:0000313" key="3">
    <source>
        <dbReference type="Proteomes" id="UP000006892"/>
    </source>
</evidence>
<dbReference type="Proteomes" id="UP001154400">
    <property type="component" value="Chromosome"/>
</dbReference>
<dbReference type="PANTHER" id="PTHR43777">
    <property type="entry name" value="MOLYBDENUM COFACTOR CYTIDYLYLTRANSFERASE"/>
    <property type="match status" value="1"/>
</dbReference>
<dbReference type="GO" id="GO:0016779">
    <property type="term" value="F:nucleotidyltransferase activity"/>
    <property type="evidence" value="ECO:0007669"/>
    <property type="project" value="UniProtKB-ARBA"/>
</dbReference>
<dbReference type="Gene3D" id="3.90.550.10">
    <property type="entry name" value="Spore Coat Polysaccharide Biosynthesis Protein SpsA, Chain A"/>
    <property type="match status" value="1"/>
</dbReference>
<proteinExistence type="predicted"/>
<evidence type="ECO:0000259" key="1">
    <source>
        <dbReference type="Pfam" id="PF12804"/>
    </source>
</evidence>
<accession>A0A3S5Y9J7</accession>
<evidence type="ECO:0000313" key="2">
    <source>
        <dbReference type="EMBL" id="CBH49215.1"/>
    </source>
</evidence>
<dbReference type="EMBL" id="FN563149">
    <property type="protein sequence ID" value="CBH49215.1"/>
    <property type="molecule type" value="Genomic_DNA"/>
</dbReference>
<protein>
    <recommendedName>
        <fullName evidence="1">MobA-like NTP transferase domain-containing protein</fullName>
    </recommendedName>
</protein>
<dbReference type="InterPro" id="IPR029044">
    <property type="entry name" value="Nucleotide-diphossugar_trans"/>
</dbReference>
<dbReference type="Pfam" id="PF12804">
    <property type="entry name" value="NTP_transf_3"/>
    <property type="match status" value="1"/>
</dbReference>
<dbReference type="PANTHER" id="PTHR43777:SF1">
    <property type="entry name" value="MOLYBDENUM COFACTOR CYTIDYLYLTRANSFERASE"/>
    <property type="match status" value="1"/>
</dbReference>
<feature type="domain" description="MobA-like NTP transferase" evidence="1">
    <location>
        <begin position="27"/>
        <end position="182"/>
    </location>
</feature>
<sequence>MSDGGGTAVPGSGVGAVPGARTDHVVGLLLAAGAGRRYGYPKVLAHEGQWLRAAVHALRSGGCGRVLVVLGAARAALPSGAEAVYAPRWAEGMGESLRAGLDAVAEDSDADYVAVHLVDLPDVGPDVVARTIDAATSTPSGMARAYFGATPGHPVVLGRRHWGPIAARAAGDAGAREYLRTHRAAVAAVPCGDLATGRDRDRPDEPG</sequence>
<reference evidence="2" key="1">
    <citation type="journal article" date="2010" name="PLoS Genet.">
        <title>The genome of a pathogenic rhodococcus: cooptive virulence underpinned by key gene acquisitions.</title>
        <authorList>
            <person name="Letek M."/>
            <person name="Gonzalez P."/>
            <person name="Macarthur I."/>
            <person name="Rodriguez H."/>
            <person name="Freeman T.C."/>
            <person name="Valero-Rello A."/>
            <person name="Blanco M."/>
            <person name="Buckley T."/>
            <person name="Cherevach I."/>
            <person name="Fahey R."/>
            <person name="Hapeshi A."/>
            <person name="Holdstock J."/>
            <person name="Leadon D."/>
            <person name="Navas J."/>
            <person name="Ocampo A."/>
            <person name="Quail M.A."/>
            <person name="Sanders M."/>
            <person name="Scortti M.M."/>
            <person name="Prescott J.F."/>
            <person name="Fogarty U."/>
            <person name="Meijer W.G."/>
            <person name="Parkhill J."/>
            <person name="Bentley S.D."/>
            <person name="Vazquez-Boland J.A."/>
        </authorList>
    </citation>
    <scope>NUCLEOTIDE SEQUENCE [LARGE SCALE GENOMIC DNA]</scope>
    <source>
        <strain evidence="2 3">103S</strain>
    </source>
</reference>